<keyword evidence="2" id="KW-0547">Nucleotide-binding</keyword>
<dbReference type="AlphaFoldDB" id="A0A4D6Y6F7"/>
<evidence type="ECO:0000256" key="11">
    <source>
        <dbReference type="HAMAP-Rule" id="MF_01487"/>
    </source>
</evidence>
<keyword evidence="6 11" id="KW-0269">Exonuclease</keyword>
<evidence type="ECO:0000256" key="6">
    <source>
        <dbReference type="ARBA" id="ARBA00022839"/>
    </source>
</evidence>
<dbReference type="PANTHER" id="PTHR43788">
    <property type="entry name" value="DNA2/NAM7 HELICASE FAMILY MEMBER"/>
    <property type="match status" value="1"/>
</dbReference>
<evidence type="ECO:0000256" key="9">
    <source>
        <dbReference type="ARBA" id="ARBA00023204"/>
    </source>
</evidence>
<dbReference type="EC" id="5.6.2.3" evidence="11"/>
<dbReference type="HAMAP" id="MF_01487">
    <property type="entry name" value="RecD"/>
    <property type="match status" value="1"/>
</dbReference>
<comment type="subunit">
    <text evidence="11">Heterotrimer of RecB, RecC and RecD. All subunits contribute to DNA-binding.</text>
</comment>
<reference evidence="13 14" key="1">
    <citation type="submission" date="2018-12" db="EMBL/GenBank/DDBJ databases">
        <authorList>
            <person name="Chong R.A."/>
        </authorList>
    </citation>
    <scope>NUCLEOTIDE SEQUENCE [LARGE SCALE GENOMIC DNA]</scope>
    <source>
        <strain evidence="13 14">Hta</strain>
    </source>
</reference>
<dbReference type="SUPFAM" id="SSF52540">
    <property type="entry name" value="P-loop containing nucleoside triphosphate hydrolases"/>
    <property type="match status" value="2"/>
</dbReference>
<name>A0A4D6Y6F7_9GAMM</name>
<comment type="caution">
    <text evidence="11">Lacks conserved residue(s) required for the propagation of feature annotation.</text>
</comment>
<keyword evidence="7" id="KW-0067">ATP-binding</keyword>
<keyword evidence="10 11" id="KW-0413">Isomerase</keyword>
<dbReference type="InterPro" id="IPR003593">
    <property type="entry name" value="AAA+_ATPase"/>
</dbReference>
<dbReference type="NCBIfam" id="TIGR01447">
    <property type="entry name" value="recD"/>
    <property type="match status" value="1"/>
</dbReference>
<keyword evidence="4 11" id="KW-0378">Hydrolase</keyword>
<accession>A0A4D6Y6F7</accession>
<dbReference type="InterPro" id="IPR041851">
    <property type="entry name" value="RecD_N_sf"/>
</dbReference>
<dbReference type="Gene3D" id="3.40.50.300">
    <property type="entry name" value="P-loop containing nucleotide triphosphate hydrolases"/>
    <property type="match status" value="3"/>
</dbReference>
<dbReference type="InterPro" id="IPR006344">
    <property type="entry name" value="RecD"/>
</dbReference>
<dbReference type="Pfam" id="PF13245">
    <property type="entry name" value="AAA_19"/>
    <property type="match status" value="1"/>
</dbReference>
<dbReference type="GO" id="GO:0009338">
    <property type="term" value="C:exodeoxyribonuclease V complex"/>
    <property type="evidence" value="ECO:0007669"/>
    <property type="project" value="InterPro"/>
</dbReference>
<dbReference type="OrthoDB" id="9803432at2"/>
<dbReference type="CDD" id="cd17933">
    <property type="entry name" value="DEXSc_RecD-like"/>
    <property type="match status" value="1"/>
</dbReference>
<dbReference type="CDD" id="cd18809">
    <property type="entry name" value="SF1_C_RecD"/>
    <property type="match status" value="1"/>
</dbReference>
<dbReference type="GO" id="GO:0008854">
    <property type="term" value="F:exodeoxyribonuclease V activity"/>
    <property type="evidence" value="ECO:0007669"/>
    <property type="project" value="InterPro"/>
</dbReference>
<evidence type="ECO:0000313" key="13">
    <source>
        <dbReference type="EMBL" id="QCI21888.1"/>
    </source>
</evidence>
<dbReference type="EMBL" id="CP034873">
    <property type="protein sequence ID" value="QCI21888.1"/>
    <property type="molecule type" value="Genomic_DNA"/>
</dbReference>
<comment type="similarity">
    <text evidence="11">Belongs to the RecD family.</text>
</comment>
<dbReference type="Gene3D" id="1.10.10.1020">
    <property type="entry name" value="RecBCD complex, subunit RecD, N-terminal domain"/>
    <property type="match status" value="1"/>
</dbReference>
<feature type="domain" description="AAA+ ATPase" evidence="12">
    <location>
        <begin position="163"/>
        <end position="319"/>
    </location>
</feature>
<dbReference type="GO" id="GO:0000724">
    <property type="term" value="P:double-strand break repair via homologous recombination"/>
    <property type="evidence" value="ECO:0007669"/>
    <property type="project" value="UniProtKB-UniRule"/>
</dbReference>
<evidence type="ECO:0000256" key="5">
    <source>
        <dbReference type="ARBA" id="ARBA00022806"/>
    </source>
</evidence>
<reference evidence="13 14" key="2">
    <citation type="submission" date="2019-05" db="EMBL/GenBank/DDBJ databases">
        <title>Genome evolution of the obligate endosymbiont Buchnera aphidicola.</title>
        <authorList>
            <person name="Moran N.A."/>
        </authorList>
    </citation>
    <scope>NUCLEOTIDE SEQUENCE [LARGE SCALE GENOMIC DNA]</scope>
    <source>
        <strain evidence="13 14">Hta</strain>
    </source>
</reference>
<dbReference type="GO" id="GO:0005524">
    <property type="term" value="F:ATP binding"/>
    <property type="evidence" value="ECO:0007669"/>
    <property type="project" value="UniProtKB-KW"/>
</dbReference>
<dbReference type="PANTHER" id="PTHR43788:SF6">
    <property type="entry name" value="DNA HELICASE B"/>
    <property type="match status" value="1"/>
</dbReference>
<evidence type="ECO:0000256" key="7">
    <source>
        <dbReference type="ARBA" id="ARBA00022840"/>
    </source>
</evidence>
<evidence type="ECO:0000259" key="12">
    <source>
        <dbReference type="SMART" id="SM00382"/>
    </source>
</evidence>
<gene>
    <name evidence="11 13" type="primary">recD</name>
    <name evidence="13" type="ORF">D9V69_02270</name>
</gene>
<keyword evidence="3 11" id="KW-0227">DNA damage</keyword>
<sequence length="611" mass="71529">MLILMQQALQKKIIHPIDFYFAQFISKKSNILMLVSTCMSYEYRNGYSFLKIEYFQKKLFFNIFQDKYFQKISVLLDKKINWEAELLRHESIGNGDVCTPLVYFKKKIYLYKIWKAEGNILKYLYNKKSFYSIKKNFSVILDNLFPKKTKHNMQKIAVALTLINQITFITGAPGTGKTTIILKIMIALIKTAKKPIKIQLCATTGKATTHLNEMMNNNIFHLYLSEKEKNNIPYNALTIHSLLGIQKISQKNFFHKNNKLNIDVLIIDESSMIDILTMEKIFFSVMNTTKLIFIGDHNQLKPIETGDILKNICFYSKYEYSSKLLFHIKKLTNYTSQKKHINNKAHFINDKICVLKKSYRFNQSSGIYILSQAIHKKDIKIIKKMFNNKIKDVCFKEIHSTDQYNNMIKNITDNYKIFWETIHKTNDMQLIIKTFQKYQVLCFLKEGIFGVNILNQQLEYSMYKKKLIKYIDFGKTSWYVGKPIMITNNNKSLNLFNGNIGITNINNDGLIQVSFLKDNNRIHNVPVSILKNYETAWVTTVHKAQGSEFINTTLILPNYVSPISNKDILYTGITRSQKKLSIFSTKKIFKNTLFNKTYYTNGITDRIQDFI</sequence>
<evidence type="ECO:0000313" key="14">
    <source>
        <dbReference type="Proteomes" id="UP000298773"/>
    </source>
</evidence>
<evidence type="ECO:0000256" key="8">
    <source>
        <dbReference type="ARBA" id="ARBA00023125"/>
    </source>
</evidence>
<evidence type="ECO:0000256" key="2">
    <source>
        <dbReference type="ARBA" id="ARBA00022741"/>
    </source>
</evidence>
<keyword evidence="1 11" id="KW-0540">Nuclease</keyword>
<dbReference type="Pfam" id="PF13538">
    <property type="entry name" value="UvrD_C_2"/>
    <property type="match status" value="1"/>
</dbReference>
<dbReference type="GO" id="GO:0003677">
    <property type="term" value="F:DNA binding"/>
    <property type="evidence" value="ECO:0007669"/>
    <property type="project" value="UniProtKB-UniRule"/>
</dbReference>
<dbReference type="InterPro" id="IPR050534">
    <property type="entry name" value="Coronavir_polyprotein_1ab"/>
</dbReference>
<dbReference type="Proteomes" id="UP000298773">
    <property type="component" value="Chromosome"/>
</dbReference>
<comment type="function">
    <text evidence="11">A helicase/nuclease that prepares dsDNA breaks (DSB) for recombinational DNA repair. Binds to DSBs and unwinds DNA via a highly rapid and processive ATP-dependent bidirectional helicase activity. Unwinds dsDNA until it encounters a Chi (crossover hotspot instigator) sequence from the 3' direction. Cuts ssDNA a few nucleotides 3' to the Chi site. The properties and activities of the enzyme are changed at Chi. The Chi-altered holoenzyme produces a long 3'-ssDNA overhang and facilitates RecA-binding to the ssDNA for homologous DNA recombination and repair. Holoenzyme degrades any linearized DNA that is unable to undergo homologous recombination. In the holoenzyme this subunit has ssDNA-dependent ATPase and 5'-3' helicase activity. When added to pre-assembled RecBC greatly stimulates nuclease activity and augments holoenzyme processivity. Negatively regulates the RecA-loading ability of RecBCD.</text>
</comment>
<dbReference type="GO" id="GO:0016887">
    <property type="term" value="F:ATP hydrolysis activity"/>
    <property type="evidence" value="ECO:0007669"/>
    <property type="project" value="RHEA"/>
</dbReference>
<organism evidence="13 14">
    <name type="scientific">Buchnera aphidicola</name>
    <name type="common">Hyadaphis tataricae</name>
    <dbReference type="NCBI Taxonomy" id="1241859"/>
    <lineage>
        <taxon>Bacteria</taxon>
        <taxon>Pseudomonadati</taxon>
        <taxon>Pseudomonadota</taxon>
        <taxon>Gammaproteobacteria</taxon>
        <taxon>Enterobacterales</taxon>
        <taxon>Erwiniaceae</taxon>
        <taxon>Buchnera</taxon>
    </lineage>
</organism>
<keyword evidence="9 11" id="KW-0234">DNA repair</keyword>
<dbReference type="GO" id="GO:0017116">
    <property type="term" value="F:single-stranded DNA helicase activity"/>
    <property type="evidence" value="ECO:0007669"/>
    <property type="project" value="TreeGrafter"/>
</dbReference>
<keyword evidence="8 11" id="KW-0238">DNA-binding</keyword>
<dbReference type="SMART" id="SM00382">
    <property type="entry name" value="AAA"/>
    <property type="match status" value="1"/>
</dbReference>
<evidence type="ECO:0000256" key="3">
    <source>
        <dbReference type="ARBA" id="ARBA00022763"/>
    </source>
</evidence>
<dbReference type="GO" id="GO:0043139">
    <property type="term" value="F:5'-3' DNA helicase activity"/>
    <property type="evidence" value="ECO:0007669"/>
    <property type="project" value="UniProtKB-UniRule"/>
</dbReference>
<dbReference type="RefSeq" id="WP_158356857.1">
    <property type="nucleotide sequence ID" value="NZ_CP034873.1"/>
</dbReference>
<dbReference type="InterPro" id="IPR049550">
    <property type="entry name" value="RecD_N"/>
</dbReference>
<dbReference type="Pfam" id="PF21185">
    <property type="entry name" value="RecD_N"/>
    <property type="match status" value="1"/>
</dbReference>
<comment type="miscellaneous">
    <text evidence="11">In the RecBCD complex, RecB has a slow 3'-5' helicase, an exonuclease activity and loads RecA onto ssDNA, RecD has a fast 5'-3' helicase activity, while RecC stimulates the ATPase and processivity of the RecB helicase and contributes to recognition of the Chi site.</text>
</comment>
<protein>
    <recommendedName>
        <fullName evidence="11">RecBCD enzyme subunit RecD</fullName>
        <ecNumber evidence="11">5.6.2.3</ecNumber>
    </recommendedName>
    <alternativeName>
        <fullName evidence="11">DNA 5'-3' helicase subunit RecD</fullName>
    </alternativeName>
    <alternativeName>
        <fullName evidence="11">Exonuclease V subunit RecD</fullName>
        <shortName evidence="11">ExoV subunit RecD</shortName>
    </alternativeName>
    <alternativeName>
        <fullName evidence="11">Helicase/nuclease RecBCD subunit RecD</fullName>
    </alternativeName>
</protein>
<comment type="catalytic activity">
    <reaction evidence="11">
        <text>ATP + H2O = ADP + phosphate + H(+)</text>
        <dbReference type="Rhea" id="RHEA:13065"/>
        <dbReference type="ChEBI" id="CHEBI:15377"/>
        <dbReference type="ChEBI" id="CHEBI:15378"/>
        <dbReference type="ChEBI" id="CHEBI:30616"/>
        <dbReference type="ChEBI" id="CHEBI:43474"/>
        <dbReference type="ChEBI" id="CHEBI:456216"/>
        <dbReference type="EC" id="5.6.2.3"/>
    </reaction>
</comment>
<evidence type="ECO:0000256" key="10">
    <source>
        <dbReference type="ARBA" id="ARBA00023235"/>
    </source>
</evidence>
<evidence type="ECO:0000256" key="1">
    <source>
        <dbReference type="ARBA" id="ARBA00022722"/>
    </source>
</evidence>
<proteinExistence type="inferred from homology"/>
<dbReference type="InterPro" id="IPR027417">
    <property type="entry name" value="P-loop_NTPase"/>
</dbReference>
<keyword evidence="5 11" id="KW-0347">Helicase</keyword>
<evidence type="ECO:0000256" key="4">
    <source>
        <dbReference type="ARBA" id="ARBA00022801"/>
    </source>
</evidence>
<dbReference type="InterPro" id="IPR027785">
    <property type="entry name" value="UvrD-like_helicase_C"/>
</dbReference>